<accession>A0A9W7ZH67</accession>
<evidence type="ECO:0000256" key="8">
    <source>
        <dbReference type="ARBA" id="ARBA00023054"/>
    </source>
</evidence>
<evidence type="ECO:0000259" key="14">
    <source>
        <dbReference type="Pfam" id="PF18595"/>
    </source>
</evidence>
<reference evidence="15" key="1">
    <citation type="submission" date="2022-07" db="EMBL/GenBank/DDBJ databases">
        <title>Phylogenomic reconstructions and comparative analyses of Kickxellomycotina fungi.</title>
        <authorList>
            <person name="Reynolds N.K."/>
            <person name="Stajich J.E."/>
            <person name="Barry K."/>
            <person name="Grigoriev I.V."/>
            <person name="Crous P."/>
            <person name="Smith M.E."/>
        </authorList>
    </citation>
    <scope>NUCLEOTIDE SEQUENCE</scope>
    <source>
        <strain evidence="15">RSA 861</strain>
    </source>
</reference>
<evidence type="ECO:0000256" key="12">
    <source>
        <dbReference type="SAM" id="Coils"/>
    </source>
</evidence>
<organism evidence="15 16">
    <name type="scientific">Tieghemiomyces parasiticus</name>
    <dbReference type="NCBI Taxonomy" id="78921"/>
    <lineage>
        <taxon>Eukaryota</taxon>
        <taxon>Fungi</taxon>
        <taxon>Fungi incertae sedis</taxon>
        <taxon>Zoopagomycota</taxon>
        <taxon>Kickxellomycotina</taxon>
        <taxon>Dimargaritomycetes</taxon>
        <taxon>Dimargaritales</taxon>
        <taxon>Dimargaritaceae</taxon>
        <taxon>Tieghemiomyces</taxon>
    </lineage>
</organism>
<evidence type="ECO:0000256" key="4">
    <source>
        <dbReference type="ARBA" id="ARBA00022454"/>
    </source>
</evidence>
<name>A0A9W7ZH67_9FUNG</name>
<evidence type="ECO:0000256" key="11">
    <source>
        <dbReference type="ARBA" id="ARBA00023328"/>
    </source>
</evidence>
<keyword evidence="9" id="KW-0539">Nucleus</keyword>
<dbReference type="EMBL" id="JANBPT010001288">
    <property type="protein sequence ID" value="KAJ1908960.1"/>
    <property type="molecule type" value="Genomic_DNA"/>
</dbReference>
<keyword evidence="8 12" id="KW-0175">Coiled coil</keyword>
<dbReference type="GO" id="GO:0044877">
    <property type="term" value="F:protein-containing complex binding"/>
    <property type="evidence" value="ECO:0007669"/>
    <property type="project" value="TreeGrafter"/>
</dbReference>
<dbReference type="GO" id="GO:0007052">
    <property type="term" value="P:mitotic spindle organization"/>
    <property type="evidence" value="ECO:0007669"/>
    <property type="project" value="TreeGrafter"/>
</dbReference>
<dbReference type="GO" id="GO:0031262">
    <property type="term" value="C:Ndc80 complex"/>
    <property type="evidence" value="ECO:0007669"/>
    <property type="project" value="InterPro"/>
</dbReference>
<dbReference type="PANTHER" id="PTHR21650">
    <property type="entry name" value="MEMBRALIN/KINETOCHORE PROTEIN NUF2"/>
    <property type="match status" value="1"/>
</dbReference>
<feature type="domain" description="Nuf2 DHR10-like" evidence="14">
    <location>
        <begin position="280"/>
        <end position="392"/>
    </location>
</feature>
<evidence type="ECO:0000256" key="5">
    <source>
        <dbReference type="ARBA" id="ARBA00022618"/>
    </source>
</evidence>
<dbReference type="GO" id="GO:0051315">
    <property type="term" value="P:attachment of mitotic spindle microtubules to kinetochore"/>
    <property type="evidence" value="ECO:0007669"/>
    <property type="project" value="TreeGrafter"/>
</dbReference>
<dbReference type="InterPro" id="IPR041112">
    <property type="entry name" value="Nuf2_DHR10-like"/>
</dbReference>
<comment type="caution">
    <text evidence="15">The sequence shown here is derived from an EMBL/GenBank/DDBJ whole genome shotgun (WGS) entry which is preliminary data.</text>
</comment>
<dbReference type="InterPro" id="IPR038275">
    <property type="entry name" value="Nuf2_N_sf"/>
</dbReference>
<keyword evidence="5" id="KW-0132">Cell division</keyword>
<evidence type="ECO:0000256" key="6">
    <source>
        <dbReference type="ARBA" id="ARBA00022776"/>
    </source>
</evidence>
<dbReference type="GO" id="GO:0045132">
    <property type="term" value="P:meiotic chromosome segregation"/>
    <property type="evidence" value="ECO:0007669"/>
    <property type="project" value="TreeGrafter"/>
</dbReference>
<dbReference type="PANTHER" id="PTHR21650:SF2">
    <property type="entry name" value="KINETOCHORE PROTEIN NUF2"/>
    <property type="match status" value="1"/>
</dbReference>
<comment type="subcellular location">
    <subcellularLocation>
        <location evidence="2">Chromosome</location>
        <location evidence="2">Centromere</location>
        <location evidence="2">Kinetochore</location>
    </subcellularLocation>
    <subcellularLocation>
        <location evidence="1">Nucleus</location>
    </subcellularLocation>
</comment>
<feature type="coiled-coil region" evidence="12">
    <location>
        <begin position="157"/>
        <end position="422"/>
    </location>
</feature>
<evidence type="ECO:0000259" key="13">
    <source>
        <dbReference type="Pfam" id="PF03800"/>
    </source>
</evidence>
<proteinExistence type="inferred from homology"/>
<dbReference type="InterPro" id="IPR005549">
    <property type="entry name" value="Kinetochore_Nuf2_N"/>
</dbReference>
<sequence length="459" mass="53679">MLNYGSMTPRNGGGGLGAGGTVGGRAPYSFPALPPAEILQCMNDLQIPFTEEDLMKPTPQRMQVVYEAFVDIFMGITSDQFEDPKVELANLIEFPEIHADSTVLMTFYHHVRRLMHEVGIKDFSLREILRPEPGQVKRVLSAMINFAKFREERMAVYDKYVNQADDYAKRLSSLQQEQQELQEKINMIRHRQVQEQPQVVKLKDDNEKLHQENARITATYNVIKKDVNAIRDEYKELHEIVAKCQTEENELRNRINDLKSKIVQDPEKAKEELQEMNEVVAQSRHSLAGLEHKLRQLEIRIETMDVVEQELSASLRLQEDCQTEEHKVEESLQQITRDREQLEQRQIQFRELEMGQQRLRRQLDLAQDKSARLEKQRTMKMEGLLAKKKQLQADLEEASQEAEAAKEKITRSKRLTEEMEQRVSIRGLQPPEFWLDWCLMAIFSPHGAELKERRQWHVH</sequence>
<keyword evidence="4" id="KW-0158">Chromosome</keyword>
<evidence type="ECO:0000313" key="15">
    <source>
        <dbReference type="EMBL" id="KAJ1908960.1"/>
    </source>
</evidence>
<evidence type="ECO:0000313" key="16">
    <source>
        <dbReference type="Proteomes" id="UP001150569"/>
    </source>
</evidence>
<dbReference type="GO" id="GO:0005634">
    <property type="term" value="C:nucleus"/>
    <property type="evidence" value="ECO:0007669"/>
    <property type="project" value="UniProtKB-SubCell"/>
</dbReference>
<dbReference type="GO" id="GO:0051383">
    <property type="term" value="P:kinetochore organization"/>
    <property type="evidence" value="ECO:0007669"/>
    <property type="project" value="TreeGrafter"/>
</dbReference>
<comment type="similarity">
    <text evidence="3">Belongs to the NUF2 family.</text>
</comment>
<dbReference type="Pfam" id="PF03800">
    <property type="entry name" value="Nuf2"/>
    <property type="match status" value="1"/>
</dbReference>
<keyword evidence="6" id="KW-0498">Mitosis</keyword>
<dbReference type="AlphaFoldDB" id="A0A9W7ZH67"/>
<protein>
    <submittedName>
        <fullName evidence="15">Kinetochore-associated Ndc80 complex subunit nuf2</fullName>
    </submittedName>
</protein>
<evidence type="ECO:0000256" key="1">
    <source>
        <dbReference type="ARBA" id="ARBA00004123"/>
    </source>
</evidence>
<keyword evidence="11" id="KW-0137">Centromere</keyword>
<dbReference type="Pfam" id="PF18595">
    <property type="entry name" value="Nuf2_DHR10-like"/>
    <property type="match status" value="1"/>
</dbReference>
<gene>
    <name evidence="15" type="primary">NUF2_1</name>
    <name evidence="15" type="ORF">IWQ60_011431</name>
</gene>
<evidence type="ECO:0000256" key="9">
    <source>
        <dbReference type="ARBA" id="ARBA00023242"/>
    </source>
</evidence>
<evidence type="ECO:0000256" key="7">
    <source>
        <dbReference type="ARBA" id="ARBA00022838"/>
    </source>
</evidence>
<dbReference type="GO" id="GO:0051301">
    <property type="term" value="P:cell division"/>
    <property type="evidence" value="ECO:0007669"/>
    <property type="project" value="UniProtKB-KW"/>
</dbReference>
<dbReference type="Proteomes" id="UP001150569">
    <property type="component" value="Unassembled WGS sequence"/>
</dbReference>
<feature type="domain" description="Kinetochore protein Nuf2 N-terminal" evidence="13">
    <location>
        <begin position="28"/>
        <end position="164"/>
    </location>
</feature>
<dbReference type="Gene3D" id="1.10.418.60">
    <property type="entry name" value="Ncd80 complex, Nuf2 subunit"/>
    <property type="match status" value="1"/>
</dbReference>
<keyword evidence="16" id="KW-1185">Reference proteome</keyword>
<evidence type="ECO:0000256" key="3">
    <source>
        <dbReference type="ARBA" id="ARBA00005498"/>
    </source>
</evidence>
<keyword evidence="10" id="KW-0131">Cell cycle</keyword>
<dbReference type="OrthoDB" id="8194677at2759"/>
<keyword evidence="7" id="KW-0995">Kinetochore</keyword>
<evidence type="ECO:0000256" key="10">
    <source>
        <dbReference type="ARBA" id="ARBA00023306"/>
    </source>
</evidence>
<evidence type="ECO:0000256" key="2">
    <source>
        <dbReference type="ARBA" id="ARBA00004629"/>
    </source>
</evidence>